<dbReference type="PANTHER" id="PTHR31232">
    <property type="match status" value="1"/>
</dbReference>
<reference evidence="7" key="1">
    <citation type="submission" date="2020-07" db="EMBL/GenBank/DDBJ databases">
        <title>Ethylene signaling mediates host invasion by parasitic plants.</title>
        <authorList>
            <person name="Yoshida S."/>
        </authorList>
    </citation>
    <scope>NUCLEOTIDE SEQUENCE</scope>
    <source>
        <strain evidence="7">Okayama</strain>
    </source>
</reference>
<feature type="chain" id="PRO_5033108996" description="S-protein homolog" evidence="6">
    <location>
        <begin position="20"/>
        <end position="187"/>
    </location>
</feature>
<evidence type="ECO:0000256" key="4">
    <source>
        <dbReference type="ARBA" id="ARBA00022525"/>
    </source>
</evidence>
<gene>
    <name evidence="7" type="ORF">PHJA_001326100</name>
</gene>
<dbReference type="InterPro" id="IPR010264">
    <property type="entry name" value="Self-incomp_S1"/>
</dbReference>
<dbReference type="GO" id="GO:0060320">
    <property type="term" value="P:rejection of self pollen"/>
    <property type="evidence" value="ECO:0007669"/>
    <property type="project" value="UniProtKB-KW"/>
</dbReference>
<keyword evidence="5 6" id="KW-0732">Signal</keyword>
<dbReference type="EMBL" id="BMAC01000257">
    <property type="protein sequence ID" value="GFP91821.1"/>
    <property type="molecule type" value="Genomic_DNA"/>
</dbReference>
<dbReference type="PANTHER" id="PTHR31232:SF61">
    <property type="entry name" value="S-PROTEIN HOMOLOG"/>
    <property type="match status" value="1"/>
</dbReference>
<dbReference type="AlphaFoldDB" id="A0A830CC81"/>
<organism evidence="7 8">
    <name type="scientific">Phtheirospermum japonicum</name>
    <dbReference type="NCBI Taxonomy" id="374723"/>
    <lineage>
        <taxon>Eukaryota</taxon>
        <taxon>Viridiplantae</taxon>
        <taxon>Streptophyta</taxon>
        <taxon>Embryophyta</taxon>
        <taxon>Tracheophyta</taxon>
        <taxon>Spermatophyta</taxon>
        <taxon>Magnoliopsida</taxon>
        <taxon>eudicotyledons</taxon>
        <taxon>Gunneridae</taxon>
        <taxon>Pentapetalae</taxon>
        <taxon>asterids</taxon>
        <taxon>lamiids</taxon>
        <taxon>Lamiales</taxon>
        <taxon>Orobanchaceae</taxon>
        <taxon>Orobanchaceae incertae sedis</taxon>
        <taxon>Phtheirospermum</taxon>
    </lineage>
</organism>
<dbReference type="OrthoDB" id="876876at2759"/>
<keyword evidence="4 6" id="KW-0964">Secreted</keyword>
<evidence type="ECO:0000256" key="2">
    <source>
        <dbReference type="ARBA" id="ARBA00005581"/>
    </source>
</evidence>
<keyword evidence="8" id="KW-1185">Reference proteome</keyword>
<evidence type="ECO:0000256" key="6">
    <source>
        <dbReference type="RuleBase" id="RU367044"/>
    </source>
</evidence>
<evidence type="ECO:0000313" key="8">
    <source>
        <dbReference type="Proteomes" id="UP000653305"/>
    </source>
</evidence>
<name>A0A830CC81_9LAMI</name>
<dbReference type="Pfam" id="PF05938">
    <property type="entry name" value="Self-incomp_S1"/>
    <property type="match status" value="2"/>
</dbReference>
<keyword evidence="3 6" id="KW-0713">Self-incompatibility</keyword>
<evidence type="ECO:0000256" key="3">
    <source>
        <dbReference type="ARBA" id="ARBA00022471"/>
    </source>
</evidence>
<protein>
    <recommendedName>
        <fullName evidence="6">S-protein homolog</fullName>
    </recommendedName>
</protein>
<sequence length="187" mass="22571">MKITFLSFIVLFNIFNVSARKCIFTRKVAVYVNNRLDPKSPSLKIHCASKNDDLGNHIIYAGREYSWTFCENFLPTTLFFCHLWWGSKQKAFEAFKETWFELKPLNFYWYAYPDGIYFTTYNASNYFPTTLFFCHLWWGSKQTAFEAFREYVFEFKDPHCYWFVKPDGIYFSRHNNSGTMDKRFDWS</sequence>
<comment type="subcellular location">
    <subcellularLocation>
        <location evidence="1 6">Secreted</location>
    </subcellularLocation>
</comment>
<comment type="similarity">
    <text evidence="2 6">Belongs to the plant self-incompatibility (S1) protein family.</text>
</comment>
<accession>A0A830CC81</accession>
<evidence type="ECO:0000313" key="7">
    <source>
        <dbReference type="EMBL" id="GFP91821.1"/>
    </source>
</evidence>
<comment type="caution">
    <text evidence="7">The sequence shown here is derived from an EMBL/GenBank/DDBJ whole genome shotgun (WGS) entry which is preliminary data.</text>
</comment>
<evidence type="ECO:0000256" key="5">
    <source>
        <dbReference type="ARBA" id="ARBA00022729"/>
    </source>
</evidence>
<dbReference type="Proteomes" id="UP000653305">
    <property type="component" value="Unassembled WGS sequence"/>
</dbReference>
<proteinExistence type="inferred from homology"/>
<evidence type="ECO:0000256" key="1">
    <source>
        <dbReference type="ARBA" id="ARBA00004613"/>
    </source>
</evidence>
<feature type="signal peptide" evidence="6">
    <location>
        <begin position="1"/>
        <end position="19"/>
    </location>
</feature>
<dbReference type="GO" id="GO:0005576">
    <property type="term" value="C:extracellular region"/>
    <property type="evidence" value="ECO:0007669"/>
    <property type="project" value="UniProtKB-SubCell"/>
</dbReference>